<comment type="caution">
    <text evidence="1">The sequence shown here is derived from an EMBL/GenBank/DDBJ whole genome shotgun (WGS) entry which is preliminary data.</text>
</comment>
<protein>
    <submittedName>
        <fullName evidence="1">Uncharacterized protein</fullName>
    </submittedName>
</protein>
<dbReference type="OrthoDB" id="3007958at2"/>
<gene>
    <name evidence="1" type="ORF">KP78_30670</name>
</gene>
<sequence>MTIKFSELEDKDLVVHDGEIICAKIARERIMQGIQAPMYTLTREYIQLVVLSSTNIDKTSPMNNGLFIEIDIENEISA</sequence>
<dbReference type="PATRIC" id="fig|889306.3.peg.3081"/>
<accession>A0A0C2VJD6</accession>
<dbReference type="AlphaFoldDB" id="A0A0C2VJD6"/>
<dbReference type="EMBL" id="JXRP01000019">
    <property type="protein sequence ID" value="KIL44103.1"/>
    <property type="molecule type" value="Genomic_DNA"/>
</dbReference>
<name>A0A0C2VJD6_9BACL</name>
<organism evidence="1 2">
    <name type="scientific">Jeotgalibacillus soli</name>
    <dbReference type="NCBI Taxonomy" id="889306"/>
    <lineage>
        <taxon>Bacteria</taxon>
        <taxon>Bacillati</taxon>
        <taxon>Bacillota</taxon>
        <taxon>Bacilli</taxon>
        <taxon>Bacillales</taxon>
        <taxon>Caryophanaceae</taxon>
        <taxon>Jeotgalibacillus</taxon>
    </lineage>
</organism>
<evidence type="ECO:0000313" key="2">
    <source>
        <dbReference type="Proteomes" id="UP000031938"/>
    </source>
</evidence>
<evidence type="ECO:0000313" key="1">
    <source>
        <dbReference type="EMBL" id="KIL44103.1"/>
    </source>
</evidence>
<dbReference type="RefSeq" id="WP_041090022.1">
    <property type="nucleotide sequence ID" value="NZ_JXRP01000019.1"/>
</dbReference>
<reference evidence="1 2" key="1">
    <citation type="submission" date="2015-01" db="EMBL/GenBank/DDBJ databases">
        <title>Genome sequencing of Jeotgalibacillus soli.</title>
        <authorList>
            <person name="Goh K.M."/>
            <person name="Chan K.-G."/>
            <person name="Yaakop A.S."/>
            <person name="Ee R."/>
            <person name="Gan H.M."/>
            <person name="Chan C.S."/>
        </authorList>
    </citation>
    <scope>NUCLEOTIDE SEQUENCE [LARGE SCALE GENOMIC DNA]</scope>
    <source>
        <strain evidence="1 2">P9</strain>
    </source>
</reference>
<proteinExistence type="predicted"/>
<keyword evidence="2" id="KW-1185">Reference proteome</keyword>
<dbReference type="Proteomes" id="UP000031938">
    <property type="component" value="Unassembled WGS sequence"/>
</dbReference>